<feature type="transmembrane region" description="Helical" evidence="6">
    <location>
        <begin position="131"/>
        <end position="150"/>
    </location>
</feature>
<dbReference type="InterPro" id="IPR021255">
    <property type="entry name" value="DUF2807"/>
</dbReference>
<dbReference type="RefSeq" id="WP_046313588.1">
    <property type="nucleotide sequence ID" value="NZ_CBCSCY010000022.1"/>
</dbReference>
<feature type="transmembrane region" description="Helical" evidence="6">
    <location>
        <begin position="305"/>
        <end position="324"/>
    </location>
</feature>
<keyword evidence="2" id="KW-1003">Cell membrane</keyword>
<feature type="domain" description="Phage shock protein PspC N-terminal" evidence="7">
    <location>
        <begin position="121"/>
        <end position="185"/>
    </location>
</feature>
<feature type="domain" description="PspC-related transmembrane region" evidence="9">
    <location>
        <begin position="302"/>
        <end position="437"/>
    </location>
</feature>
<dbReference type="KEGG" id="pko:PKOR_22240"/>
<feature type="domain" description="PspC-related ToastRack" evidence="10">
    <location>
        <begin position="467"/>
        <end position="591"/>
    </location>
</feature>
<dbReference type="STRING" id="400092.PKOR_22240"/>
<reference evidence="11 12" key="1">
    <citation type="journal article" date="2015" name="Sci. Rep.">
        <title>Unraveling adaptation of Pontibacter korlensis to radiation and infertility in desert through complete genome and comparative transcriptomic analysis.</title>
        <authorList>
            <person name="Dai J."/>
            <person name="Dai W."/>
            <person name="Qiu C."/>
            <person name="Yang Z."/>
            <person name="Zhang Y."/>
            <person name="Zhou M."/>
            <person name="Zhang L."/>
            <person name="Fang C."/>
            <person name="Gao Q."/>
            <person name="Yang Q."/>
            <person name="Li X."/>
            <person name="Wang Z."/>
            <person name="Wang Z."/>
            <person name="Jia Z."/>
            <person name="Chen X."/>
        </authorList>
    </citation>
    <scope>NUCLEOTIDE SEQUENCE [LARGE SCALE GENOMIC DNA]</scope>
    <source>
        <strain evidence="11 12">X14-1T</strain>
    </source>
</reference>
<feature type="transmembrane region" description="Helical" evidence="6">
    <location>
        <begin position="374"/>
        <end position="398"/>
    </location>
</feature>
<evidence type="ECO:0000259" key="7">
    <source>
        <dbReference type="Pfam" id="PF04024"/>
    </source>
</evidence>
<feature type="domain" description="Putative auto-transporter adhesin head GIN" evidence="8">
    <location>
        <begin position="644"/>
        <end position="827"/>
    </location>
</feature>
<comment type="subcellular location">
    <subcellularLocation>
        <location evidence="1">Cell membrane</location>
        <topology evidence="1">Single-pass membrane protein</topology>
    </subcellularLocation>
</comment>
<dbReference type="Gene3D" id="2.160.20.120">
    <property type="match status" value="1"/>
</dbReference>
<feature type="transmembrane region" description="Helical" evidence="6">
    <location>
        <begin position="331"/>
        <end position="354"/>
    </location>
</feature>
<evidence type="ECO:0000259" key="9">
    <source>
        <dbReference type="Pfam" id="PF22571"/>
    </source>
</evidence>
<proteinExistence type="predicted"/>
<dbReference type="AlphaFoldDB" id="A0A0E3ZIV9"/>
<dbReference type="PANTHER" id="PTHR33885">
    <property type="entry name" value="PHAGE SHOCK PROTEIN C"/>
    <property type="match status" value="1"/>
</dbReference>
<evidence type="ECO:0000313" key="11">
    <source>
        <dbReference type="EMBL" id="AKD05285.1"/>
    </source>
</evidence>
<sequence length="843" mass="92728">MKKNISINLQGIIFQIEEDGYEQLSRYLASIRTYFSNYEGHEEIVADIEARVAEIFSARVSPAKQVITQEDVQYLIMRMGNVTDFEVEEPLEEEAYTTAGAGAGTEAGAGAAYVHATAGTRKLFRDMNNKVIAGVSSGIANYLSVDPLWIRLFFVLLVLLGVVSAGVSAATGVIIYSILWIAMPESSVLPENKVRKLFRDPDDKKLAGVCSGIAKYFGVDVAVIRLLFLVSIFLGGFGILAYIVLWIAMPEAVTLTERMQMQGDPVTLAGIERTLKDNLNMRDSNGEESTLAKILLLPIRLVAQVINWLGRALGPILAFFITLIRVAAGVILLVVSIGLTVALFSTFFVSLGLIDEAQYIQIGDFPASVMLGGFPRLGLVAGFFVGLIPLILLMVLGVSLLIKRTFMKPIVGWSMFGVWLVALFTMIATIVMFSNNFRRSGEVVTSKTVPVGNIGTLTLDAYDTGLNYNRVYIEVQEGSSPDVEIVQRIEAKGKTEEEAKANARMVSYRAVLNDSTLRFDDSYEFKEGATFRDQELSLVLRLPKEKPLRLTRNFVYLLPSAALEGNYGQEKIARNTWQVSGDRLVCLTCAADTLDTESDFSSDSGEFNMDLNMDEDMSSIEMRGSVLLDEKEYSSNSRSFNFRDFNRITISGPYHVQLRQGSSYRVAVRAAKDELERMKLDQQGNELEIRTEQKYFRLFDDRKPVLIQITAPDINNIELNGAIKADIGNLKADNLKMSLSGAIQTLANLNVRNLSVDASGATISKFTGKADRFELDATGACGIDADNLEARYVDVDVTGAGVAEVYATNTLRADASGTSRIVYRGNPSDTIIDSSGPSSVRRR</sequence>
<dbReference type="InterPro" id="IPR054319">
    <property type="entry name" value="PspC-rel_ToastRack"/>
</dbReference>
<protein>
    <submittedName>
        <fullName evidence="11">Phage shock protein</fullName>
    </submittedName>
</protein>
<dbReference type="GO" id="GO:0005886">
    <property type="term" value="C:plasma membrane"/>
    <property type="evidence" value="ECO:0007669"/>
    <property type="project" value="UniProtKB-SubCell"/>
</dbReference>
<dbReference type="EMBL" id="CP009621">
    <property type="protein sequence ID" value="AKD05285.1"/>
    <property type="molecule type" value="Genomic_DNA"/>
</dbReference>
<dbReference type="Pfam" id="PF04024">
    <property type="entry name" value="PspC"/>
    <property type="match status" value="2"/>
</dbReference>
<evidence type="ECO:0000313" key="12">
    <source>
        <dbReference type="Proteomes" id="UP000033109"/>
    </source>
</evidence>
<keyword evidence="3 6" id="KW-0812">Transmembrane</keyword>
<dbReference type="Pfam" id="PF22744">
    <property type="entry name" value="Toast-rack_PspC-Cterm"/>
    <property type="match status" value="1"/>
</dbReference>
<feature type="transmembrane region" description="Helical" evidence="6">
    <location>
        <begin position="156"/>
        <end position="183"/>
    </location>
</feature>
<dbReference type="Pfam" id="PF22571">
    <property type="entry name" value="LiaI-LiaF-TM_PspC"/>
    <property type="match status" value="1"/>
</dbReference>
<feature type="domain" description="Phage shock protein PspC N-terminal" evidence="7">
    <location>
        <begin position="195"/>
        <end position="252"/>
    </location>
</feature>
<gene>
    <name evidence="11" type="ORF">PKOR_22240</name>
</gene>
<evidence type="ECO:0000256" key="2">
    <source>
        <dbReference type="ARBA" id="ARBA00022475"/>
    </source>
</evidence>
<keyword evidence="5 6" id="KW-0472">Membrane</keyword>
<dbReference type="PATRIC" id="fig|400092.3.peg.4884"/>
<evidence type="ECO:0000259" key="8">
    <source>
        <dbReference type="Pfam" id="PF10988"/>
    </source>
</evidence>
<name>A0A0E3ZIV9_9BACT</name>
<evidence type="ECO:0000256" key="4">
    <source>
        <dbReference type="ARBA" id="ARBA00022989"/>
    </source>
</evidence>
<evidence type="ECO:0000256" key="6">
    <source>
        <dbReference type="SAM" id="Phobius"/>
    </source>
</evidence>
<dbReference type="Pfam" id="PF10988">
    <property type="entry name" value="DUF2807"/>
    <property type="match status" value="1"/>
</dbReference>
<dbReference type="Proteomes" id="UP000033109">
    <property type="component" value="Chromosome"/>
</dbReference>
<evidence type="ECO:0000256" key="5">
    <source>
        <dbReference type="ARBA" id="ARBA00023136"/>
    </source>
</evidence>
<accession>A0A0E3ZIV9</accession>
<dbReference type="OrthoDB" id="5772680at2"/>
<organism evidence="11 12">
    <name type="scientific">Pontibacter korlensis</name>
    <dbReference type="NCBI Taxonomy" id="400092"/>
    <lineage>
        <taxon>Bacteria</taxon>
        <taxon>Pseudomonadati</taxon>
        <taxon>Bacteroidota</taxon>
        <taxon>Cytophagia</taxon>
        <taxon>Cytophagales</taxon>
        <taxon>Hymenobacteraceae</taxon>
        <taxon>Pontibacter</taxon>
    </lineage>
</organism>
<evidence type="ECO:0000256" key="1">
    <source>
        <dbReference type="ARBA" id="ARBA00004162"/>
    </source>
</evidence>
<dbReference type="InterPro" id="IPR052027">
    <property type="entry name" value="PspC"/>
</dbReference>
<keyword evidence="4 6" id="KW-1133">Transmembrane helix</keyword>
<evidence type="ECO:0000259" key="10">
    <source>
        <dbReference type="Pfam" id="PF22744"/>
    </source>
</evidence>
<dbReference type="InterPro" id="IPR007168">
    <property type="entry name" value="Phageshock_PspC_N"/>
</dbReference>
<dbReference type="PANTHER" id="PTHR33885:SF3">
    <property type="entry name" value="PHAGE SHOCK PROTEIN C"/>
    <property type="match status" value="1"/>
</dbReference>
<dbReference type="HOGENOM" id="CLU_017085_0_0_10"/>
<dbReference type="InterPro" id="IPR054321">
    <property type="entry name" value="PspC-rel_TM"/>
</dbReference>
<keyword evidence="12" id="KW-1185">Reference proteome</keyword>
<evidence type="ECO:0000256" key="3">
    <source>
        <dbReference type="ARBA" id="ARBA00022692"/>
    </source>
</evidence>
<feature type="transmembrane region" description="Helical" evidence="6">
    <location>
        <begin position="226"/>
        <end position="249"/>
    </location>
</feature>
<feature type="transmembrane region" description="Helical" evidence="6">
    <location>
        <begin position="410"/>
        <end position="433"/>
    </location>
</feature>